<evidence type="ECO:0000313" key="11">
    <source>
        <dbReference type="Proteomes" id="UP001156389"/>
    </source>
</evidence>
<feature type="transmembrane region" description="Helical" evidence="8">
    <location>
        <begin position="90"/>
        <end position="109"/>
    </location>
</feature>
<evidence type="ECO:0000256" key="1">
    <source>
        <dbReference type="ARBA" id="ARBA00004651"/>
    </source>
</evidence>
<gene>
    <name evidence="10" type="ORF">LHJ74_07640</name>
</gene>
<comment type="subcellular location">
    <subcellularLocation>
        <location evidence="1">Cell membrane</location>
        <topology evidence="1">Multi-pass membrane protein</topology>
    </subcellularLocation>
</comment>
<evidence type="ECO:0000256" key="5">
    <source>
        <dbReference type="ARBA" id="ARBA00022989"/>
    </source>
</evidence>
<dbReference type="PANTHER" id="PTHR42718:SF47">
    <property type="entry name" value="METHYL VIOLOGEN RESISTANCE PROTEIN SMVA"/>
    <property type="match status" value="1"/>
</dbReference>
<organism evidence="10 11">
    <name type="scientific">Streptomyces gossypii</name>
    <dbReference type="NCBI Taxonomy" id="2883101"/>
    <lineage>
        <taxon>Bacteria</taxon>
        <taxon>Bacillati</taxon>
        <taxon>Actinomycetota</taxon>
        <taxon>Actinomycetes</taxon>
        <taxon>Kitasatosporales</taxon>
        <taxon>Streptomycetaceae</taxon>
        <taxon>Streptomyces</taxon>
    </lineage>
</organism>
<dbReference type="Gene3D" id="1.20.1250.20">
    <property type="entry name" value="MFS general substrate transporter like domains"/>
    <property type="match status" value="1"/>
</dbReference>
<protein>
    <submittedName>
        <fullName evidence="10">MFS transporter</fullName>
    </submittedName>
</protein>
<feature type="transmembrane region" description="Helical" evidence="8">
    <location>
        <begin position="59"/>
        <end position="78"/>
    </location>
</feature>
<keyword evidence="2" id="KW-0813">Transport</keyword>
<name>A0ABT2JQL2_9ACTN</name>
<feature type="transmembrane region" description="Helical" evidence="8">
    <location>
        <begin position="242"/>
        <end position="261"/>
    </location>
</feature>
<dbReference type="RefSeq" id="WP_260216789.1">
    <property type="nucleotide sequence ID" value="NZ_JAJAGO010000003.1"/>
</dbReference>
<keyword evidence="4 8" id="KW-0812">Transmembrane</keyword>
<evidence type="ECO:0000256" key="7">
    <source>
        <dbReference type="ARBA" id="ARBA00023251"/>
    </source>
</evidence>
<dbReference type="SUPFAM" id="SSF103473">
    <property type="entry name" value="MFS general substrate transporter"/>
    <property type="match status" value="1"/>
</dbReference>
<keyword evidence="5 8" id="KW-1133">Transmembrane helix</keyword>
<evidence type="ECO:0000259" key="9">
    <source>
        <dbReference type="PROSITE" id="PS50850"/>
    </source>
</evidence>
<dbReference type="PANTHER" id="PTHR42718">
    <property type="entry name" value="MAJOR FACILITATOR SUPERFAMILY MULTIDRUG TRANSPORTER MFSC"/>
    <property type="match status" value="1"/>
</dbReference>
<keyword evidence="3" id="KW-1003">Cell membrane</keyword>
<feature type="transmembrane region" description="Helical" evidence="8">
    <location>
        <begin position="375"/>
        <end position="398"/>
    </location>
</feature>
<evidence type="ECO:0000256" key="2">
    <source>
        <dbReference type="ARBA" id="ARBA00022448"/>
    </source>
</evidence>
<evidence type="ECO:0000313" key="10">
    <source>
        <dbReference type="EMBL" id="MCT2589789.1"/>
    </source>
</evidence>
<dbReference type="Gene3D" id="1.20.1720.10">
    <property type="entry name" value="Multidrug resistance protein D"/>
    <property type="match status" value="1"/>
</dbReference>
<dbReference type="InterPro" id="IPR036259">
    <property type="entry name" value="MFS_trans_sf"/>
</dbReference>
<dbReference type="PROSITE" id="PS50850">
    <property type="entry name" value="MFS"/>
    <property type="match status" value="1"/>
</dbReference>
<comment type="caution">
    <text evidence="10">The sequence shown here is derived from an EMBL/GenBank/DDBJ whole genome shotgun (WGS) entry which is preliminary data.</text>
</comment>
<dbReference type="Pfam" id="PF07690">
    <property type="entry name" value="MFS_1"/>
    <property type="match status" value="1"/>
</dbReference>
<dbReference type="CDD" id="cd17321">
    <property type="entry name" value="MFS_MMR_MDR_like"/>
    <property type="match status" value="1"/>
</dbReference>
<reference evidence="10 11" key="1">
    <citation type="submission" date="2021-10" db="EMBL/GenBank/DDBJ databases">
        <title>Streptomyces gossypii sp. nov., isolated from soil collected from cotton field.</title>
        <authorList>
            <person name="Ge X."/>
            <person name="Chen X."/>
            <person name="Liu W."/>
        </authorList>
    </citation>
    <scope>NUCLEOTIDE SEQUENCE [LARGE SCALE GENOMIC DNA]</scope>
    <source>
        <strain evidence="10 11">N2-109</strain>
    </source>
</reference>
<feature type="transmembrane region" description="Helical" evidence="8">
    <location>
        <begin position="115"/>
        <end position="136"/>
    </location>
</feature>
<keyword evidence="6 8" id="KW-0472">Membrane</keyword>
<keyword evidence="7" id="KW-0046">Antibiotic resistance</keyword>
<feature type="transmembrane region" description="Helical" evidence="8">
    <location>
        <begin position="347"/>
        <end position="369"/>
    </location>
</feature>
<sequence>MTSHDGTGDTRDAPPRATRREWAGLVLLVLPMMVLSTDLTVLFFALPTLSADLQPSATQSLWIVHVYGFLIAGFLVTMGRLGDRVGPRRLLLTGSVAFAALSAVAAFSVNADMLIAVRALLGIAGATLMPSLISLLRTMFRDDQQRRMAIAVMFSAFAVGGAIGPLLGGILLEFFWWGSVFLINIPPMILLLLVGGSLLPERRERTAAGLDAVSVGLSVAGMLAVVYGLQELAAGQESGSGAAWPYLAVVAAGLVVLTVFVRRQRRLRDPLFDLALLRDRRLTASLATLLIVGIGAVGVFYLFTQYLQWVAGLSPLQAGLWTLPYIVVNITGAMLAPALAQRFRPVTVVTAGLAVAALGSALLVLAATGGALVPVVAALSVVALGHGAALALLGDLIISSAPEEQTGSAAAAQELGGELGTALGVAAGGAISVLVYRDSLSGSMPTEVPDATADTARSSIHDGMAEADALDDRGTALLDAVRDAVTHGMQTYAGVGAALLAAATALVAVVLVRGRSAADDVAPPVDPDAQPVGTGR</sequence>
<feature type="transmembrane region" description="Helical" evidence="8">
    <location>
        <begin position="323"/>
        <end position="340"/>
    </location>
</feature>
<feature type="transmembrane region" description="Helical" evidence="8">
    <location>
        <begin position="492"/>
        <end position="512"/>
    </location>
</feature>
<feature type="transmembrane region" description="Helical" evidence="8">
    <location>
        <begin position="174"/>
        <end position="195"/>
    </location>
</feature>
<feature type="domain" description="Major facilitator superfamily (MFS) profile" evidence="9">
    <location>
        <begin position="24"/>
        <end position="520"/>
    </location>
</feature>
<evidence type="ECO:0000256" key="3">
    <source>
        <dbReference type="ARBA" id="ARBA00022475"/>
    </source>
</evidence>
<dbReference type="Proteomes" id="UP001156389">
    <property type="component" value="Unassembled WGS sequence"/>
</dbReference>
<proteinExistence type="predicted"/>
<feature type="transmembrane region" description="Helical" evidence="8">
    <location>
        <begin position="282"/>
        <end position="303"/>
    </location>
</feature>
<accession>A0ABT2JQL2</accession>
<evidence type="ECO:0000256" key="6">
    <source>
        <dbReference type="ARBA" id="ARBA00023136"/>
    </source>
</evidence>
<keyword evidence="11" id="KW-1185">Reference proteome</keyword>
<feature type="transmembrane region" description="Helical" evidence="8">
    <location>
        <begin position="419"/>
        <end position="436"/>
    </location>
</feature>
<feature type="transmembrane region" description="Helical" evidence="8">
    <location>
        <begin position="207"/>
        <end position="230"/>
    </location>
</feature>
<evidence type="ECO:0000256" key="4">
    <source>
        <dbReference type="ARBA" id="ARBA00022692"/>
    </source>
</evidence>
<dbReference type="EMBL" id="JAJAGO010000003">
    <property type="protein sequence ID" value="MCT2589789.1"/>
    <property type="molecule type" value="Genomic_DNA"/>
</dbReference>
<dbReference type="InterPro" id="IPR011701">
    <property type="entry name" value="MFS"/>
</dbReference>
<dbReference type="InterPro" id="IPR020846">
    <property type="entry name" value="MFS_dom"/>
</dbReference>
<feature type="transmembrane region" description="Helical" evidence="8">
    <location>
        <begin position="148"/>
        <end position="168"/>
    </location>
</feature>
<evidence type="ECO:0000256" key="8">
    <source>
        <dbReference type="SAM" id="Phobius"/>
    </source>
</evidence>
<feature type="transmembrane region" description="Helical" evidence="8">
    <location>
        <begin position="25"/>
        <end position="47"/>
    </location>
</feature>